<name>A0ABS6AX71_9NOCA</name>
<evidence type="ECO:0000313" key="5">
    <source>
        <dbReference type="EMBL" id="MBU3061589.1"/>
    </source>
</evidence>
<dbReference type="SMART" id="SM00342">
    <property type="entry name" value="HTH_ARAC"/>
    <property type="match status" value="1"/>
</dbReference>
<dbReference type="InterPro" id="IPR018060">
    <property type="entry name" value="HTH_AraC"/>
</dbReference>
<dbReference type="PANTHER" id="PTHR46796:SF15">
    <property type="entry name" value="BLL1074 PROTEIN"/>
    <property type="match status" value="1"/>
</dbReference>
<dbReference type="Pfam" id="PF12833">
    <property type="entry name" value="HTH_18"/>
    <property type="match status" value="1"/>
</dbReference>
<keyword evidence="1" id="KW-0805">Transcription regulation</keyword>
<dbReference type="EMBL" id="JAHKNI010000002">
    <property type="protein sequence ID" value="MBU3061589.1"/>
    <property type="molecule type" value="Genomic_DNA"/>
</dbReference>
<evidence type="ECO:0000256" key="3">
    <source>
        <dbReference type="ARBA" id="ARBA00023163"/>
    </source>
</evidence>
<comment type="caution">
    <text evidence="5">The sequence shown here is derived from an EMBL/GenBank/DDBJ whole genome shotgun (WGS) entry which is preliminary data.</text>
</comment>
<reference evidence="5 6" key="1">
    <citation type="submission" date="2021-06" db="EMBL/GenBank/DDBJ databases">
        <title>Actinomycetes sequencing.</title>
        <authorList>
            <person name="Shan Q."/>
        </authorList>
    </citation>
    <scope>NUCLEOTIDE SEQUENCE [LARGE SCALE GENOMIC DNA]</scope>
    <source>
        <strain evidence="5 6">NEAU-G5</strain>
    </source>
</reference>
<gene>
    <name evidence="5" type="ORF">KO481_08640</name>
</gene>
<sequence length="261" mass="28789">MGYRDAGGAGLDLRVAGTPQVTVLIQFGDSDVVIDDAEGRRAVGGFVAGLPIEAMRIRSERAECVEVRLTPIQAYSLLGVPPTDLGRGIVDLQDLWGARARLLRERLAGADTWDERFALTKSFLAQCDRPTRAPDPEVLAGWNRILTTHGQVRIGELADSFGWSRKRLLSRFEAQIGLPPKRAAMLVRFRHAVDGLLAGRPAADVAASCGYTDQAHLIRDVSIFADRTPRALTTHYLPTIARHRYRAWGTFFQYREGPAGR</sequence>
<keyword evidence="2" id="KW-0238">DNA-binding</keyword>
<dbReference type="PANTHER" id="PTHR46796">
    <property type="entry name" value="HTH-TYPE TRANSCRIPTIONAL ACTIVATOR RHAS-RELATED"/>
    <property type="match status" value="1"/>
</dbReference>
<dbReference type="InterPro" id="IPR050204">
    <property type="entry name" value="AraC_XylS_family_regulators"/>
</dbReference>
<dbReference type="PROSITE" id="PS01124">
    <property type="entry name" value="HTH_ARAC_FAMILY_2"/>
    <property type="match status" value="1"/>
</dbReference>
<evidence type="ECO:0000259" key="4">
    <source>
        <dbReference type="PROSITE" id="PS01124"/>
    </source>
</evidence>
<protein>
    <submittedName>
        <fullName evidence="5">Helix-turn-helix domain-containing protein</fullName>
    </submittedName>
</protein>
<keyword evidence="3" id="KW-0804">Transcription</keyword>
<dbReference type="Proteomes" id="UP000733379">
    <property type="component" value="Unassembled WGS sequence"/>
</dbReference>
<evidence type="ECO:0000256" key="2">
    <source>
        <dbReference type="ARBA" id="ARBA00023125"/>
    </source>
</evidence>
<accession>A0ABS6AX71</accession>
<keyword evidence="6" id="KW-1185">Reference proteome</keyword>
<proteinExistence type="predicted"/>
<evidence type="ECO:0000313" key="6">
    <source>
        <dbReference type="Proteomes" id="UP000733379"/>
    </source>
</evidence>
<evidence type="ECO:0000256" key="1">
    <source>
        <dbReference type="ARBA" id="ARBA00023015"/>
    </source>
</evidence>
<dbReference type="Gene3D" id="1.10.10.60">
    <property type="entry name" value="Homeodomain-like"/>
    <property type="match status" value="1"/>
</dbReference>
<feature type="domain" description="HTH araC/xylS-type" evidence="4">
    <location>
        <begin position="136"/>
        <end position="235"/>
    </location>
</feature>
<organism evidence="5 6">
    <name type="scientific">Nocardia albiluteola</name>
    <dbReference type="NCBI Taxonomy" id="2842303"/>
    <lineage>
        <taxon>Bacteria</taxon>
        <taxon>Bacillati</taxon>
        <taxon>Actinomycetota</taxon>
        <taxon>Actinomycetes</taxon>
        <taxon>Mycobacteriales</taxon>
        <taxon>Nocardiaceae</taxon>
        <taxon>Nocardia</taxon>
    </lineage>
</organism>